<dbReference type="PRINTS" id="PR00081">
    <property type="entry name" value="GDHRDH"/>
</dbReference>
<proteinExistence type="inferred from homology"/>
<dbReference type="AlphaFoldDB" id="A0A1I4KY21"/>
<evidence type="ECO:0000256" key="2">
    <source>
        <dbReference type="ARBA" id="ARBA00023002"/>
    </source>
</evidence>
<accession>A0A1I4KY21</accession>
<dbReference type="PANTHER" id="PTHR44196">
    <property type="entry name" value="DEHYDROGENASE/REDUCTASE SDR FAMILY MEMBER 7B"/>
    <property type="match status" value="1"/>
</dbReference>
<protein>
    <recommendedName>
        <fullName evidence="6">Short-chain dehydrogenase</fullName>
    </recommendedName>
</protein>
<keyword evidence="5" id="KW-1185">Reference proteome</keyword>
<sequence>MNRLQGKHVLITGASSGIGEALAFTVAEQKAIPVLVARTESKLLQIARKIENMYSIKPIIYPIDITDREEWQKGIDNILKECGKIDVLINNAGVGYFEEFDLINWDTIENMIRLNIDALFFTTYYLLPTLMNQPAAHIINIGSQAGKIATPKSAVYSATKASVISFSNALRMELKGKVSVTSVNIGPVETAFFDIADPKGDYQKSVSKYLLDPKDVSKHITKSMFTNKREINLPFWMHIGSMMYQNFPRIMEKILKPAFKKK</sequence>
<dbReference type="Gene3D" id="3.40.50.720">
    <property type="entry name" value="NAD(P)-binding Rossmann-like Domain"/>
    <property type="match status" value="1"/>
</dbReference>
<name>A0A1I4KY21_9BACI</name>
<dbReference type="PRINTS" id="PR00080">
    <property type="entry name" value="SDRFAMILY"/>
</dbReference>
<dbReference type="PROSITE" id="PS00061">
    <property type="entry name" value="ADH_SHORT"/>
    <property type="match status" value="1"/>
</dbReference>
<dbReference type="GO" id="GO:0016020">
    <property type="term" value="C:membrane"/>
    <property type="evidence" value="ECO:0007669"/>
    <property type="project" value="TreeGrafter"/>
</dbReference>
<keyword evidence="2" id="KW-0560">Oxidoreductase</keyword>
<dbReference type="SUPFAM" id="SSF51735">
    <property type="entry name" value="NAD(P)-binding Rossmann-fold domains"/>
    <property type="match status" value="1"/>
</dbReference>
<dbReference type="OrthoDB" id="9793345at2"/>
<dbReference type="Proteomes" id="UP000198565">
    <property type="component" value="Unassembled WGS sequence"/>
</dbReference>
<dbReference type="EMBL" id="FOTR01000004">
    <property type="protein sequence ID" value="SFL83702.1"/>
    <property type="molecule type" value="Genomic_DNA"/>
</dbReference>
<gene>
    <name evidence="4" type="ORF">SAMN04487943_104232</name>
</gene>
<organism evidence="4 5">
    <name type="scientific">Gracilibacillus orientalis</name>
    <dbReference type="NCBI Taxonomy" id="334253"/>
    <lineage>
        <taxon>Bacteria</taxon>
        <taxon>Bacillati</taxon>
        <taxon>Bacillota</taxon>
        <taxon>Bacilli</taxon>
        <taxon>Bacillales</taxon>
        <taxon>Bacillaceae</taxon>
        <taxon>Gracilibacillus</taxon>
    </lineage>
</organism>
<dbReference type="PIRSF" id="PIRSF000126">
    <property type="entry name" value="11-beta-HSD1"/>
    <property type="match status" value="1"/>
</dbReference>
<dbReference type="PANTHER" id="PTHR44196:SF1">
    <property type="entry name" value="DEHYDROGENASE_REDUCTASE SDR FAMILY MEMBER 7B"/>
    <property type="match status" value="1"/>
</dbReference>
<dbReference type="InterPro" id="IPR020904">
    <property type="entry name" value="Sc_DH/Rdtase_CS"/>
</dbReference>
<comment type="similarity">
    <text evidence="1 3">Belongs to the short-chain dehydrogenases/reductases (SDR) family.</text>
</comment>
<dbReference type="Pfam" id="PF00106">
    <property type="entry name" value="adh_short"/>
    <property type="match status" value="1"/>
</dbReference>
<evidence type="ECO:0000313" key="5">
    <source>
        <dbReference type="Proteomes" id="UP000198565"/>
    </source>
</evidence>
<dbReference type="InterPro" id="IPR036291">
    <property type="entry name" value="NAD(P)-bd_dom_sf"/>
</dbReference>
<dbReference type="InterPro" id="IPR002347">
    <property type="entry name" value="SDR_fam"/>
</dbReference>
<dbReference type="STRING" id="334253.SAMN04487943_104232"/>
<evidence type="ECO:0000313" key="4">
    <source>
        <dbReference type="EMBL" id="SFL83702.1"/>
    </source>
</evidence>
<evidence type="ECO:0008006" key="6">
    <source>
        <dbReference type="Google" id="ProtNLM"/>
    </source>
</evidence>
<reference evidence="5" key="1">
    <citation type="submission" date="2016-10" db="EMBL/GenBank/DDBJ databases">
        <authorList>
            <person name="Varghese N."/>
            <person name="Submissions S."/>
        </authorList>
    </citation>
    <scope>NUCLEOTIDE SEQUENCE [LARGE SCALE GENOMIC DNA]</scope>
    <source>
        <strain evidence="5">CGMCC 1.4250</strain>
    </source>
</reference>
<dbReference type="GO" id="GO:0016491">
    <property type="term" value="F:oxidoreductase activity"/>
    <property type="evidence" value="ECO:0007669"/>
    <property type="project" value="UniProtKB-KW"/>
</dbReference>
<dbReference type="RefSeq" id="WP_091483388.1">
    <property type="nucleotide sequence ID" value="NZ_FOTR01000004.1"/>
</dbReference>
<evidence type="ECO:0000256" key="3">
    <source>
        <dbReference type="RuleBase" id="RU000363"/>
    </source>
</evidence>
<evidence type="ECO:0000256" key="1">
    <source>
        <dbReference type="ARBA" id="ARBA00006484"/>
    </source>
</evidence>